<dbReference type="AlphaFoldDB" id="A0AAV2P268"/>
<feature type="compositionally biased region" description="Basic residues" evidence="1">
    <location>
        <begin position="69"/>
        <end position="80"/>
    </location>
</feature>
<sequence>MHTTSPMPSSSSFHPRLPPPHAKEGTILPGDGCSIRQASREISRATRPRRTRITPSTSTTSLATQCGSRRAHADRRRPSRYIHPPGRNDDVGLRRRSKPPTRGKANASGERDVIGLMGLVVDAIARLRELHMEMRNYSELYSRLIMIAENDEGTSFLSIKV</sequence>
<feature type="region of interest" description="Disordered" evidence="1">
    <location>
        <begin position="1"/>
        <end position="108"/>
    </location>
</feature>
<proteinExistence type="predicted"/>
<dbReference type="Proteomes" id="UP001497644">
    <property type="component" value="Chromosome 7"/>
</dbReference>
<evidence type="ECO:0000256" key="1">
    <source>
        <dbReference type="SAM" id="MobiDB-lite"/>
    </source>
</evidence>
<organism evidence="2 3">
    <name type="scientific">Lasius platythorax</name>
    <dbReference type="NCBI Taxonomy" id="488582"/>
    <lineage>
        <taxon>Eukaryota</taxon>
        <taxon>Metazoa</taxon>
        <taxon>Ecdysozoa</taxon>
        <taxon>Arthropoda</taxon>
        <taxon>Hexapoda</taxon>
        <taxon>Insecta</taxon>
        <taxon>Pterygota</taxon>
        <taxon>Neoptera</taxon>
        <taxon>Endopterygota</taxon>
        <taxon>Hymenoptera</taxon>
        <taxon>Apocrita</taxon>
        <taxon>Aculeata</taxon>
        <taxon>Formicoidea</taxon>
        <taxon>Formicidae</taxon>
        <taxon>Formicinae</taxon>
        <taxon>Lasius</taxon>
        <taxon>Lasius</taxon>
    </lineage>
</organism>
<dbReference type="EMBL" id="OZ034830">
    <property type="protein sequence ID" value="CAL1686693.1"/>
    <property type="molecule type" value="Genomic_DNA"/>
</dbReference>
<reference evidence="2" key="1">
    <citation type="submission" date="2024-04" db="EMBL/GenBank/DDBJ databases">
        <authorList>
            <consortium name="Molecular Ecology Group"/>
        </authorList>
    </citation>
    <scope>NUCLEOTIDE SEQUENCE</scope>
</reference>
<evidence type="ECO:0000313" key="3">
    <source>
        <dbReference type="Proteomes" id="UP001497644"/>
    </source>
</evidence>
<protein>
    <submittedName>
        <fullName evidence="2">Uncharacterized protein</fullName>
    </submittedName>
</protein>
<keyword evidence="3" id="KW-1185">Reference proteome</keyword>
<accession>A0AAV2P268</accession>
<evidence type="ECO:0000313" key="2">
    <source>
        <dbReference type="EMBL" id="CAL1686693.1"/>
    </source>
</evidence>
<feature type="compositionally biased region" description="Low complexity" evidence="1">
    <location>
        <begin position="1"/>
        <end position="14"/>
    </location>
</feature>
<gene>
    <name evidence="2" type="ORF">LPLAT_LOCUS12037</name>
</gene>
<name>A0AAV2P268_9HYME</name>